<evidence type="ECO:0000313" key="1">
    <source>
        <dbReference type="EMBL" id="KAE8918398.1"/>
    </source>
</evidence>
<reference evidence="1 3" key="1">
    <citation type="submission" date="2018-08" db="EMBL/GenBank/DDBJ databases">
        <title>Genomic investigation of the strawberry pathogen Phytophthora fragariae indicates pathogenicity is determined by transcriptional variation in three key races.</title>
        <authorList>
            <person name="Adams T.M."/>
            <person name="Armitage A.D."/>
            <person name="Sobczyk M.K."/>
            <person name="Bates H.J."/>
            <person name="Dunwell J.M."/>
            <person name="Nellist C.F."/>
            <person name="Harrison R.J."/>
        </authorList>
    </citation>
    <scope>NUCLEOTIDE SEQUENCE [LARGE SCALE GENOMIC DNA]</scope>
    <source>
        <strain evidence="1 3">NOV-9</strain>
        <strain evidence="2 4">ONT-3</strain>
    </source>
</reference>
<gene>
    <name evidence="1" type="ORF">PF009_g31285</name>
    <name evidence="2" type="ORF">PF010_g33016</name>
</gene>
<dbReference type="EMBL" id="QXGF01005741">
    <property type="protein sequence ID" value="KAE8918398.1"/>
    <property type="molecule type" value="Genomic_DNA"/>
</dbReference>
<organism evidence="1 3">
    <name type="scientific">Phytophthora fragariae</name>
    <dbReference type="NCBI Taxonomy" id="53985"/>
    <lineage>
        <taxon>Eukaryota</taxon>
        <taxon>Sar</taxon>
        <taxon>Stramenopiles</taxon>
        <taxon>Oomycota</taxon>
        <taxon>Peronosporomycetes</taxon>
        <taxon>Peronosporales</taxon>
        <taxon>Peronosporaceae</taxon>
        <taxon>Phytophthora</taxon>
    </lineage>
</organism>
<comment type="caution">
    <text evidence="1">The sequence shown here is derived from an EMBL/GenBank/DDBJ whole genome shotgun (WGS) entry which is preliminary data.</text>
</comment>
<protein>
    <submittedName>
        <fullName evidence="1">Uncharacterized protein</fullName>
    </submittedName>
</protein>
<proteinExistence type="predicted"/>
<dbReference type="Proteomes" id="UP000488956">
    <property type="component" value="Unassembled WGS sequence"/>
</dbReference>
<accession>A0A6A3DJU1</accession>
<sequence>MAHMAPATACSAWRTTLWLCYSTSSHQSCGPRLLLRATPITVNPSLNGHGRYVRNSGGMVVTLKNLAKSAAG</sequence>
<dbReference type="Proteomes" id="UP000429523">
    <property type="component" value="Unassembled WGS sequence"/>
</dbReference>
<dbReference type="EMBL" id="QXFX01011412">
    <property type="protein sequence ID" value="KAE9053188.1"/>
    <property type="molecule type" value="Genomic_DNA"/>
</dbReference>
<evidence type="ECO:0000313" key="4">
    <source>
        <dbReference type="Proteomes" id="UP000488956"/>
    </source>
</evidence>
<dbReference type="AlphaFoldDB" id="A0A6A3DJU1"/>
<evidence type="ECO:0000313" key="3">
    <source>
        <dbReference type="Proteomes" id="UP000429523"/>
    </source>
</evidence>
<name>A0A6A3DJU1_9STRA</name>
<evidence type="ECO:0000313" key="2">
    <source>
        <dbReference type="EMBL" id="KAE9053188.1"/>
    </source>
</evidence>